<evidence type="ECO:0000259" key="2">
    <source>
        <dbReference type="PROSITE" id="PS51140"/>
    </source>
</evidence>
<gene>
    <name evidence="3" type="ORF">PILCRDRAFT_98674</name>
</gene>
<dbReference type="GO" id="GO:0043130">
    <property type="term" value="F:ubiquitin binding"/>
    <property type="evidence" value="ECO:0007669"/>
    <property type="project" value="InterPro"/>
</dbReference>
<feature type="domain" description="CUE" evidence="2">
    <location>
        <begin position="43"/>
        <end position="86"/>
    </location>
</feature>
<reference evidence="3 4" key="1">
    <citation type="submission" date="2014-04" db="EMBL/GenBank/DDBJ databases">
        <authorList>
            <consortium name="DOE Joint Genome Institute"/>
            <person name="Kuo A."/>
            <person name="Tarkka M."/>
            <person name="Buscot F."/>
            <person name="Kohler A."/>
            <person name="Nagy L.G."/>
            <person name="Floudas D."/>
            <person name="Copeland A."/>
            <person name="Barry K.W."/>
            <person name="Cichocki N."/>
            <person name="Veneault-Fourrey C."/>
            <person name="LaButti K."/>
            <person name="Lindquist E.A."/>
            <person name="Lipzen A."/>
            <person name="Lundell T."/>
            <person name="Morin E."/>
            <person name="Murat C."/>
            <person name="Sun H."/>
            <person name="Tunlid A."/>
            <person name="Henrissat B."/>
            <person name="Grigoriev I.V."/>
            <person name="Hibbett D.S."/>
            <person name="Martin F."/>
            <person name="Nordberg H.P."/>
            <person name="Cantor M.N."/>
            <person name="Hua S.X."/>
        </authorList>
    </citation>
    <scope>NUCLEOTIDE SEQUENCE [LARGE SCALE GENOMIC DNA]</scope>
    <source>
        <strain evidence="3 4">F 1598</strain>
    </source>
</reference>
<sequence length="197" mass="21502">MGEVVNVIVAFAVIVILFRWATSNESPEERSASASLGFRPKNITQDMVDIIHGMFPDIPADNIRYDLLRTGNVELTSNKILEKGFLEAPPPAYFNLYPRTPQGPNAALPAGGATATTTATKKSQQSLISRYHLQDRVASLSASEAPIAEEHIGGKAIWEDSPEKREASLKERKAQMILAARQRMQAQQTKLASGAKS</sequence>
<evidence type="ECO:0000313" key="4">
    <source>
        <dbReference type="Proteomes" id="UP000054166"/>
    </source>
</evidence>
<dbReference type="STRING" id="765440.A0A0C3FAI2"/>
<dbReference type="AlphaFoldDB" id="A0A0C3FAI2"/>
<dbReference type="EMBL" id="KN833030">
    <property type="protein sequence ID" value="KIM76929.1"/>
    <property type="molecule type" value="Genomic_DNA"/>
</dbReference>
<dbReference type="InterPro" id="IPR003892">
    <property type="entry name" value="CUE"/>
</dbReference>
<dbReference type="PROSITE" id="PS51140">
    <property type="entry name" value="CUE"/>
    <property type="match status" value="1"/>
</dbReference>
<proteinExistence type="predicted"/>
<dbReference type="InParanoid" id="A0A0C3FAI2"/>
<dbReference type="OrthoDB" id="3824970at2759"/>
<feature type="signal peptide" evidence="1">
    <location>
        <begin position="1"/>
        <end position="23"/>
    </location>
</feature>
<name>A0A0C3FAI2_PILCF</name>
<dbReference type="FunCoup" id="A0A0C3FAI2">
    <property type="interactions" value="76"/>
</dbReference>
<evidence type="ECO:0000313" key="3">
    <source>
        <dbReference type="EMBL" id="KIM76929.1"/>
    </source>
</evidence>
<dbReference type="HOGENOM" id="CLU_083690_0_0_1"/>
<reference evidence="4" key="2">
    <citation type="submission" date="2015-01" db="EMBL/GenBank/DDBJ databases">
        <title>Evolutionary Origins and Diversification of the Mycorrhizal Mutualists.</title>
        <authorList>
            <consortium name="DOE Joint Genome Institute"/>
            <consortium name="Mycorrhizal Genomics Consortium"/>
            <person name="Kohler A."/>
            <person name="Kuo A."/>
            <person name="Nagy L.G."/>
            <person name="Floudas D."/>
            <person name="Copeland A."/>
            <person name="Barry K.W."/>
            <person name="Cichocki N."/>
            <person name="Veneault-Fourrey C."/>
            <person name="LaButti K."/>
            <person name="Lindquist E.A."/>
            <person name="Lipzen A."/>
            <person name="Lundell T."/>
            <person name="Morin E."/>
            <person name="Murat C."/>
            <person name="Riley R."/>
            <person name="Ohm R."/>
            <person name="Sun H."/>
            <person name="Tunlid A."/>
            <person name="Henrissat B."/>
            <person name="Grigoriev I.V."/>
            <person name="Hibbett D.S."/>
            <person name="Martin F."/>
        </authorList>
    </citation>
    <scope>NUCLEOTIDE SEQUENCE [LARGE SCALE GENOMIC DNA]</scope>
    <source>
        <strain evidence="4">F 1598</strain>
    </source>
</reference>
<evidence type="ECO:0000256" key="1">
    <source>
        <dbReference type="SAM" id="SignalP"/>
    </source>
</evidence>
<dbReference type="Gene3D" id="1.10.8.10">
    <property type="entry name" value="DNA helicase RuvA subunit, C-terminal domain"/>
    <property type="match status" value="1"/>
</dbReference>
<keyword evidence="4" id="KW-1185">Reference proteome</keyword>
<organism evidence="3 4">
    <name type="scientific">Piloderma croceum (strain F 1598)</name>
    <dbReference type="NCBI Taxonomy" id="765440"/>
    <lineage>
        <taxon>Eukaryota</taxon>
        <taxon>Fungi</taxon>
        <taxon>Dikarya</taxon>
        <taxon>Basidiomycota</taxon>
        <taxon>Agaricomycotina</taxon>
        <taxon>Agaricomycetes</taxon>
        <taxon>Agaricomycetidae</taxon>
        <taxon>Atheliales</taxon>
        <taxon>Atheliaceae</taxon>
        <taxon>Piloderma</taxon>
    </lineage>
</organism>
<keyword evidence="1" id="KW-0732">Signal</keyword>
<protein>
    <recommendedName>
        <fullName evidence="2">CUE domain-containing protein</fullName>
    </recommendedName>
</protein>
<accession>A0A0C3FAI2</accession>
<feature type="chain" id="PRO_5002164300" description="CUE domain-containing protein" evidence="1">
    <location>
        <begin position="24"/>
        <end position="197"/>
    </location>
</feature>
<dbReference type="Pfam" id="PF02845">
    <property type="entry name" value="CUE"/>
    <property type="match status" value="1"/>
</dbReference>
<dbReference type="SMART" id="SM00546">
    <property type="entry name" value="CUE"/>
    <property type="match status" value="1"/>
</dbReference>
<dbReference type="CDD" id="cd14424">
    <property type="entry name" value="CUE_Cue1p_like"/>
    <property type="match status" value="1"/>
</dbReference>
<dbReference type="Proteomes" id="UP000054166">
    <property type="component" value="Unassembled WGS sequence"/>
</dbReference>